<feature type="non-terminal residue" evidence="1">
    <location>
        <position position="46"/>
    </location>
</feature>
<dbReference type="AlphaFoldDB" id="A0A9N9CW46"/>
<sequence>MCMRLFVSFDTKTKRLVCLPSLPPGFEPGTFRLTAERANRLRHGSF</sequence>
<evidence type="ECO:0000313" key="2">
    <source>
        <dbReference type="Proteomes" id="UP000789508"/>
    </source>
</evidence>
<protein>
    <submittedName>
        <fullName evidence="1">13943_t:CDS:1</fullName>
    </submittedName>
</protein>
<evidence type="ECO:0000313" key="1">
    <source>
        <dbReference type="EMBL" id="CAG8617885.1"/>
    </source>
</evidence>
<accession>A0A9N9CW46</accession>
<dbReference type="EMBL" id="CAJVPS010005730">
    <property type="protein sequence ID" value="CAG8617885.1"/>
    <property type="molecule type" value="Genomic_DNA"/>
</dbReference>
<dbReference type="Proteomes" id="UP000789508">
    <property type="component" value="Unassembled WGS sequence"/>
</dbReference>
<keyword evidence="2" id="KW-1185">Reference proteome</keyword>
<comment type="caution">
    <text evidence="1">The sequence shown here is derived from an EMBL/GenBank/DDBJ whole genome shotgun (WGS) entry which is preliminary data.</text>
</comment>
<gene>
    <name evidence="1" type="ORF">ALEPTO_LOCUS8832</name>
</gene>
<proteinExistence type="predicted"/>
<name>A0A9N9CW46_9GLOM</name>
<organism evidence="1 2">
    <name type="scientific">Ambispora leptoticha</name>
    <dbReference type="NCBI Taxonomy" id="144679"/>
    <lineage>
        <taxon>Eukaryota</taxon>
        <taxon>Fungi</taxon>
        <taxon>Fungi incertae sedis</taxon>
        <taxon>Mucoromycota</taxon>
        <taxon>Glomeromycotina</taxon>
        <taxon>Glomeromycetes</taxon>
        <taxon>Archaeosporales</taxon>
        <taxon>Ambisporaceae</taxon>
        <taxon>Ambispora</taxon>
    </lineage>
</organism>
<reference evidence="1" key="1">
    <citation type="submission" date="2021-06" db="EMBL/GenBank/DDBJ databases">
        <authorList>
            <person name="Kallberg Y."/>
            <person name="Tangrot J."/>
            <person name="Rosling A."/>
        </authorList>
    </citation>
    <scope>NUCLEOTIDE SEQUENCE</scope>
    <source>
        <strain evidence="1">FL130A</strain>
    </source>
</reference>